<dbReference type="Proteomes" id="UP001176961">
    <property type="component" value="Unassembled WGS sequence"/>
</dbReference>
<sequence length="484" mass="55032">MNVSPPKKGTIKSLSVIRFVSMTWVAAGHILMQDVIGDSVLPVFTVWDASLSNTITNGFFSVDTFFLLSGLLVTYIFFKSKPKAKFVKNPMVWVMFYVHRYLRLTPPIMMFVGFYAVLDPFINGPWVQANMDFIAGSVEMCKKYWWRNALYINNFFPAAETCYIITWYLAVDTQLYFITPVFIIALFISPIFGLLLLLVCVAASVGYVYAMTIKNSLPAIVFGIPCFEKFWDFFTDQYEKPWTRCPPFLVGLAAGYILALGKKPRLNKFFIVPLWILAAAVALASLYGSQNYQAGNDAWSSVVSATYNNFSRIGWALAVAWVIMANHWGWGGLIAKFMDHPAWQPLGRLSYCGYITHFFLLRYIHNLDDRPTHFTSLWRMYIYMVIPTIVVSYVFSFFWSCLFEVPVVKLEKMLTDGLLPKKTPTAKPDIEGGKTKEPAGITVAEPRNGKLIKEGDRKEGQSGAEENAETLRNIRTKTKEVSRF</sequence>
<keyword evidence="2" id="KW-0472">Membrane</keyword>
<dbReference type="EMBL" id="CATQJL010000112">
    <property type="protein sequence ID" value="CAJ0595904.1"/>
    <property type="molecule type" value="Genomic_DNA"/>
</dbReference>
<feature type="transmembrane region" description="Helical" evidence="2">
    <location>
        <begin position="313"/>
        <end position="334"/>
    </location>
</feature>
<comment type="caution">
    <text evidence="4">The sequence shown here is derived from an EMBL/GenBank/DDBJ whole genome shotgun (WGS) entry which is preliminary data.</text>
</comment>
<protein>
    <recommendedName>
        <fullName evidence="3">Acyltransferase 3 domain-containing protein</fullName>
    </recommendedName>
</protein>
<dbReference type="InterPro" id="IPR052728">
    <property type="entry name" value="O2_lipid_transport_reg"/>
</dbReference>
<dbReference type="AlphaFoldDB" id="A0AA36GPS2"/>
<dbReference type="PANTHER" id="PTHR11161">
    <property type="entry name" value="O-ACYLTRANSFERASE"/>
    <property type="match status" value="1"/>
</dbReference>
<feature type="transmembrane region" description="Helical" evidence="2">
    <location>
        <begin position="150"/>
        <end position="170"/>
    </location>
</feature>
<evidence type="ECO:0000256" key="1">
    <source>
        <dbReference type="SAM" id="MobiDB-lite"/>
    </source>
</evidence>
<feature type="compositionally biased region" description="Basic and acidic residues" evidence="1">
    <location>
        <begin position="447"/>
        <end position="460"/>
    </location>
</feature>
<feature type="transmembrane region" description="Helical" evidence="2">
    <location>
        <begin position="56"/>
        <end position="78"/>
    </location>
</feature>
<feature type="transmembrane region" description="Helical" evidence="2">
    <location>
        <begin position="346"/>
        <end position="365"/>
    </location>
</feature>
<evidence type="ECO:0000259" key="3">
    <source>
        <dbReference type="Pfam" id="PF01757"/>
    </source>
</evidence>
<keyword evidence="2" id="KW-0812">Transmembrane</keyword>
<keyword evidence="5" id="KW-1185">Reference proteome</keyword>
<feature type="compositionally biased region" description="Basic and acidic residues" evidence="1">
    <location>
        <begin position="428"/>
        <end position="437"/>
    </location>
</feature>
<accession>A0AA36GPS2</accession>
<reference evidence="4" key="1">
    <citation type="submission" date="2023-07" db="EMBL/GenBank/DDBJ databases">
        <authorList>
            <consortium name="CYATHOMIX"/>
        </authorList>
    </citation>
    <scope>NUCLEOTIDE SEQUENCE</scope>
    <source>
        <strain evidence="4">N/A</strain>
    </source>
</reference>
<feature type="region of interest" description="Disordered" evidence="1">
    <location>
        <begin position="425"/>
        <end position="484"/>
    </location>
</feature>
<feature type="transmembrane region" description="Helical" evidence="2">
    <location>
        <begin position="16"/>
        <end position="36"/>
    </location>
</feature>
<organism evidence="4 5">
    <name type="scientific">Cylicocyclus nassatus</name>
    <name type="common">Nematode worm</name>
    <dbReference type="NCBI Taxonomy" id="53992"/>
    <lineage>
        <taxon>Eukaryota</taxon>
        <taxon>Metazoa</taxon>
        <taxon>Ecdysozoa</taxon>
        <taxon>Nematoda</taxon>
        <taxon>Chromadorea</taxon>
        <taxon>Rhabditida</taxon>
        <taxon>Rhabditina</taxon>
        <taxon>Rhabditomorpha</taxon>
        <taxon>Strongyloidea</taxon>
        <taxon>Strongylidae</taxon>
        <taxon>Cylicocyclus</taxon>
    </lineage>
</organism>
<feature type="transmembrane region" description="Helical" evidence="2">
    <location>
        <begin position="380"/>
        <end position="403"/>
    </location>
</feature>
<gene>
    <name evidence="4" type="ORF">CYNAS_LOCUS7887</name>
</gene>
<feature type="transmembrane region" description="Helical" evidence="2">
    <location>
        <begin position="269"/>
        <end position="287"/>
    </location>
</feature>
<name>A0AA36GPS2_CYLNA</name>
<dbReference type="PANTHER" id="PTHR11161:SF0">
    <property type="entry name" value="O-ACYLTRANSFERASE LIKE PROTEIN"/>
    <property type="match status" value="1"/>
</dbReference>
<proteinExistence type="predicted"/>
<keyword evidence="2" id="KW-1133">Transmembrane helix</keyword>
<dbReference type="InterPro" id="IPR002656">
    <property type="entry name" value="Acyl_transf_3_dom"/>
</dbReference>
<feature type="domain" description="Acyltransferase 3" evidence="3">
    <location>
        <begin position="12"/>
        <end position="396"/>
    </location>
</feature>
<evidence type="ECO:0000256" key="2">
    <source>
        <dbReference type="SAM" id="Phobius"/>
    </source>
</evidence>
<evidence type="ECO:0000313" key="5">
    <source>
        <dbReference type="Proteomes" id="UP001176961"/>
    </source>
</evidence>
<evidence type="ECO:0000313" key="4">
    <source>
        <dbReference type="EMBL" id="CAJ0595904.1"/>
    </source>
</evidence>
<dbReference type="Pfam" id="PF01757">
    <property type="entry name" value="Acyl_transf_3"/>
    <property type="match status" value="1"/>
</dbReference>
<dbReference type="GO" id="GO:0016747">
    <property type="term" value="F:acyltransferase activity, transferring groups other than amino-acyl groups"/>
    <property type="evidence" value="ECO:0007669"/>
    <property type="project" value="InterPro"/>
</dbReference>
<feature type="transmembrane region" description="Helical" evidence="2">
    <location>
        <begin position="176"/>
        <end position="209"/>
    </location>
</feature>